<protein>
    <submittedName>
        <fullName evidence="6">AarF/ABC1/UbiB kinase family protein</fullName>
    </submittedName>
</protein>
<gene>
    <name evidence="6" type="ORF">HK107_09005</name>
</gene>
<dbReference type="InterPro" id="IPR051409">
    <property type="entry name" value="Atypical_kinase_ADCK"/>
</dbReference>
<keyword evidence="2" id="KW-0808">Transferase</keyword>
<evidence type="ECO:0000259" key="5">
    <source>
        <dbReference type="Pfam" id="PF03109"/>
    </source>
</evidence>
<dbReference type="PANTHER" id="PTHR43851">
    <property type="match status" value="1"/>
</dbReference>
<dbReference type="RefSeq" id="WP_173198921.1">
    <property type="nucleotide sequence ID" value="NZ_JABFCX010000003.1"/>
</dbReference>
<name>A0A7Y3RLT3_9PROT</name>
<dbReference type="InterPro" id="IPR004147">
    <property type="entry name" value="ABC1_dom"/>
</dbReference>
<comment type="similarity">
    <text evidence="1">Belongs to the protein kinase superfamily. ADCK protein kinase family.</text>
</comment>
<organism evidence="6 7">
    <name type="scientific">Parvularcula mediterranea</name>
    <dbReference type="NCBI Taxonomy" id="2732508"/>
    <lineage>
        <taxon>Bacteria</taxon>
        <taxon>Pseudomonadati</taxon>
        <taxon>Pseudomonadota</taxon>
        <taxon>Alphaproteobacteria</taxon>
        <taxon>Parvularculales</taxon>
        <taxon>Parvularculaceae</taxon>
        <taxon>Parvularcula</taxon>
    </lineage>
</organism>
<dbReference type="Pfam" id="PF03109">
    <property type="entry name" value="ABC1"/>
    <property type="match status" value="1"/>
</dbReference>
<evidence type="ECO:0000313" key="6">
    <source>
        <dbReference type="EMBL" id="NNU16456.1"/>
    </source>
</evidence>
<dbReference type="AlphaFoldDB" id="A0A7Y3RLT3"/>
<dbReference type="GO" id="GO:0016301">
    <property type="term" value="F:kinase activity"/>
    <property type="evidence" value="ECO:0007669"/>
    <property type="project" value="UniProtKB-KW"/>
</dbReference>
<evidence type="ECO:0000256" key="2">
    <source>
        <dbReference type="ARBA" id="ARBA00022679"/>
    </source>
</evidence>
<dbReference type="InterPro" id="IPR034646">
    <property type="entry name" value="ADCK3_dom"/>
</dbReference>
<dbReference type="PANTHER" id="PTHR43851:SF3">
    <property type="entry name" value="COENZYME Q8"/>
    <property type="match status" value="1"/>
</dbReference>
<dbReference type="Proteomes" id="UP000536835">
    <property type="component" value="Unassembled WGS sequence"/>
</dbReference>
<evidence type="ECO:0000256" key="4">
    <source>
        <dbReference type="ARBA" id="ARBA00022840"/>
    </source>
</evidence>
<sequence length="440" mass="49464">MARKERDESGMAVPSKRLGRLARFTGLGTSIAGNVLVEGAKTLARGEALDGEKLLFTPRNAEKVTEQLAQLRGAAMKVGQLMSMGGDDMLPPELAEILARLREQAVHMPPPQLRRVLNEAWGNGWMSKFAKFDPRPIAAASIGQVHRGNTKDGRELAIKVQYPGVRDSIDSDVDNVLTLIKLSGQMPKGVDYKPVFAEAKSQLHEEADYLREGAMMQRFHEILTDDDRFVVPEWHEDLTTTDVLAMSFERGAPIDELEKADQEMRNTVITRLFELVIRELFEFHLIQTDPNFANYRFRQDTGQVVLLDFGATREITEETSQGYRRLVEADLTGDWKQIEAASRALGIISGDLQPQHEEPLKGMFLAAIEPMRFEGDYDFKASNITSRMQAFGIQLREAKFDHTPRADLMFLHRKIGGTYLLAQRLGAKVNVRSLLAQHGF</sequence>
<keyword evidence="6" id="KW-0418">Kinase</keyword>
<dbReference type="InterPro" id="IPR011009">
    <property type="entry name" value="Kinase-like_dom_sf"/>
</dbReference>
<dbReference type="SUPFAM" id="SSF56112">
    <property type="entry name" value="Protein kinase-like (PK-like)"/>
    <property type="match status" value="1"/>
</dbReference>
<accession>A0A7Y3RLT3</accession>
<dbReference type="GO" id="GO:0006744">
    <property type="term" value="P:ubiquinone biosynthetic process"/>
    <property type="evidence" value="ECO:0007669"/>
    <property type="project" value="TreeGrafter"/>
</dbReference>
<reference evidence="6 7" key="1">
    <citation type="submission" date="2020-05" db="EMBL/GenBank/DDBJ databases">
        <title>Parvularcula mediterraneae sp. nov., isolated from polypropylene straw from shallow seawater of the seashore of Laganas in Zakynthos island, Greece.</title>
        <authorList>
            <person name="Szabo I."/>
            <person name="Al-Omari J."/>
            <person name="Rado J."/>
            <person name="Szerdahelyi G.S."/>
        </authorList>
    </citation>
    <scope>NUCLEOTIDE SEQUENCE [LARGE SCALE GENOMIC DNA]</scope>
    <source>
        <strain evidence="6 7">ZS-1/3</strain>
    </source>
</reference>
<keyword evidence="4" id="KW-0067">ATP-binding</keyword>
<proteinExistence type="inferred from homology"/>
<keyword evidence="7" id="KW-1185">Reference proteome</keyword>
<feature type="domain" description="ABC1 atypical kinase-like" evidence="5">
    <location>
        <begin position="100"/>
        <end position="340"/>
    </location>
</feature>
<comment type="caution">
    <text evidence="6">The sequence shown here is derived from an EMBL/GenBank/DDBJ whole genome shotgun (WGS) entry which is preliminary data.</text>
</comment>
<evidence type="ECO:0000256" key="3">
    <source>
        <dbReference type="ARBA" id="ARBA00022741"/>
    </source>
</evidence>
<keyword evidence="3" id="KW-0547">Nucleotide-binding</keyword>
<evidence type="ECO:0000313" key="7">
    <source>
        <dbReference type="Proteomes" id="UP000536835"/>
    </source>
</evidence>
<dbReference type="CDD" id="cd13970">
    <property type="entry name" value="ABC1_ADCK3"/>
    <property type="match status" value="1"/>
</dbReference>
<dbReference type="GO" id="GO:0005524">
    <property type="term" value="F:ATP binding"/>
    <property type="evidence" value="ECO:0007669"/>
    <property type="project" value="UniProtKB-KW"/>
</dbReference>
<dbReference type="EMBL" id="JABFCX010000003">
    <property type="protein sequence ID" value="NNU16456.1"/>
    <property type="molecule type" value="Genomic_DNA"/>
</dbReference>
<evidence type="ECO:0000256" key="1">
    <source>
        <dbReference type="ARBA" id="ARBA00009670"/>
    </source>
</evidence>